<organism evidence="2 3">
    <name type="scientific">Urocitellus parryii</name>
    <name type="common">Arctic ground squirrel</name>
    <name type="synonym">Spermophilus parryii</name>
    <dbReference type="NCBI Taxonomy" id="9999"/>
    <lineage>
        <taxon>Eukaryota</taxon>
        <taxon>Metazoa</taxon>
        <taxon>Chordata</taxon>
        <taxon>Craniata</taxon>
        <taxon>Vertebrata</taxon>
        <taxon>Euteleostomi</taxon>
        <taxon>Mammalia</taxon>
        <taxon>Eutheria</taxon>
        <taxon>Euarchontoglires</taxon>
        <taxon>Glires</taxon>
        <taxon>Rodentia</taxon>
        <taxon>Sciuromorpha</taxon>
        <taxon>Sciuridae</taxon>
        <taxon>Xerinae</taxon>
        <taxon>Marmotini</taxon>
        <taxon>Urocitellus</taxon>
    </lineage>
</organism>
<accession>A0A8D2HPL7</accession>
<sequence length="221" mass="25086">PEQMPCRTRQPLRRRRIPREGPQLSKPRTEEGPQEQQASVDSGRTWEVLSPFLMLPKQEGTMKRCSLMPHPLARGLMILQNVSSRDTQNPEGRQLRNQHSLSRSAQAVSRYYRKMSDLKDTDSPDGFVSEMQEMRRAFLRRPGCPQFSTRATSISQLGSGSVVGLPREVCVSPETWRMMEDPLLDRRGWDTGVDSKEPQSPCLPCWAWSSPGPPLLRGSGR</sequence>
<name>A0A8D2HPL7_UROPR</name>
<proteinExistence type="predicted"/>
<protein>
    <submittedName>
        <fullName evidence="2">Coiled-coil domain containing 27</fullName>
    </submittedName>
</protein>
<feature type="region of interest" description="Disordered" evidence="1">
    <location>
        <begin position="1"/>
        <end position="43"/>
    </location>
</feature>
<evidence type="ECO:0000313" key="3">
    <source>
        <dbReference type="Proteomes" id="UP000694417"/>
    </source>
</evidence>
<dbReference type="Ensembl" id="ENSUPAT00010019111.1">
    <property type="protein sequence ID" value="ENSUPAP00010016770.1"/>
    <property type="gene ID" value="ENSUPAG00010013361.1"/>
</dbReference>
<dbReference type="PANTHER" id="PTHR18853:SF9">
    <property type="entry name" value="COILED-COIL DOMAIN-CONTAINING PROTEIN 27"/>
    <property type="match status" value="1"/>
</dbReference>
<dbReference type="InterPro" id="IPR052642">
    <property type="entry name" value="CC-FHA_domain"/>
</dbReference>
<evidence type="ECO:0000313" key="2">
    <source>
        <dbReference type="Ensembl" id="ENSUPAP00010016770.1"/>
    </source>
</evidence>
<dbReference type="GeneTree" id="ENSGT00940000154171"/>
<feature type="region of interest" description="Disordered" evidence="1">
    <location>
        <begin position="84"/>
        <end position="104"/>
    </location>
</feature>
<dbReference type="Proteomes" id="UP000694417">
    <property type="component" value="Unplaced"/>
</dbReference>
<reference evidence="2" key="2">
    <citation type="submission" date="2025-09" db="UniProtKB">
        <authorList>
            <consortium name="Ensembl"/>
        </authorList>
    </citation>
    <scope>IDENTIFICATION</scope>
</reference>
<evidence type="ECO:0000256" key="1">
    <source>
        <dbReference type="SAM" id="MobiDB-lite"/>
    </source>
</evidence>
<dbReference type="AlphaFoldDB" id="A0A8D2HPL7"/>
<dbReference type="PANTHER" id="PTHR18853">
    <property type="entry name" value="FORKHEAD-ASSOCIATED DOMAIN-CONTAINING PROTEIN 1-RELATED"/>
    <property type="match status" value="1"/>
</dbReference>
<reference evidence="2" key="1">
    <citation type="submission" date="2025-08" db="UniProtKB">
        <authorList>
            <consortium name="Ensembl"/>
        </authorList>
    </citation>
    <scope>IDENTIFICATION</scope>
</reference>
<keyword evidence="3" id="KW-1185">Reference proteome</keyword>